<dbReference type="Proteomes" id="UP001225316">
    <property type="component" value="Unassembled WGS sequence"/>
</dbReference>
<protein>
    <submittedName>
        <fullName evidence="3">PEP-CTERM sorting domain-containing protein</fullName>
    </submittedName>
</protein>
<dbReference type="InterPro" id="IPR013424">
    <property type="entry name" value="Ice-binding_C"/>
</dbReference>
<name>A0ABU1B074_9BACT</name>
<dbReference type="RefSeq" id="WP_308952711.1">
    <property type="nucleotide sequence ID" value="NZ_JARXHW010000171.1"/>
</dbReference>
<feature type="chain" id="PRO_5046156952" evidence="1">
    <location>
        <begin position="21"/>
        <end position="248"/>
    </location>
</feature>
<feature type="signal peptide" evidence="1">
    <location>
        <begin position="1"/>
        <end position="20"/>
    </location>
</feature>
<comment type="caution">
    <text evidence="3">The sequence shown here is derived from an EMBL/GenBank/DDBJ whole genome shotgun (WGS) entry which is preliminary data.</text>
</comment>
<evidence type="ECO:0000313" key="3">
    <source>
        <dbReference type="EMBL" id="MDQ8209793.1"/>
    </source>
</evidence>
<keyword evidence="4" id="KW-1185">Reference proteome</keyword>
<reference evidence="3 4" key="1">
    <citation type="submission" date="2023-04" db="EMBL/GenBank/DDBJ databases">
        <title>A novel bacteria isolated from coastal sediment.</title>
        <authorList>
            <person name="Liu X.-J."/>
            <person name="Du Z.-J."/>
        </authorList>
    </citation>
    <scope>NUCLEOTIDE SEQUENCE [LARGE SCALE GENOMIC DNA]</scope>
    <source>
        <strain evidence="3 4">SDUM461003</strain>
    </source>
</reference>
<feature type="domain" description="Ice-binding protein C-terminal" evidence="2">
    <location>
        <begin position="223"/>
        <end position="246"/>
    </location>
</feature>
<organism evidence="3 4">
    <name type="scientific">Thalassobacterium maritimum</name>
    <dbReference type="NCBI Taxonomy" id="3041265"/>
    <lineage>
        <taxon>Bacteria</taxon>
        <taxon>Pseudomonadati</taxon>
        <taxon>Verrucomicrobiota</taxon>
        <taxon>Opitutia</taxon>
        <taxon>Puniceicoccales</taxon>
        <taxon>Coraliomargaritaceae</taxon>
        <taxon>Thalassobacterium</taxon>
    </lineage>
</organism>
<sequence length="248" mass="25857">MKKQILILLSAIAFHSSSIATTLLQDDFNTNGSLNGQSPDVGSSWTVSGTNLTVSGGALQLPSIDGEASSSFANESNTTIYAGLSFTVTQSPSMSGSFFFSFQSGPMTVGRLFITSTGSSSTFDIGIENNLDNPVDWTSSLNVGQQYRAVVGFTEDGANDISRLWINPVTIGSASVADTAETVTASIDGILLRSSDPFPSGATGTELTVNQVYVGDSFADASSVPEPSTSVLIMGISIAVVTFMRRKS</sequence>
<accession>A0ABU1B074</accession>
<evidence type="ECO:0000259" key="2">
    <source>
        <dbReference type="Pfam" id="PF07589"/>
    </source>
</evidence>
<evidence type="ECO:0000256" key="1">
    <source>
        <dbReference type="SAM" id="SignalP"/>
    </source>
</evidence>
<dbReference type="NCBIfam" id="TIGR02595">
    <property type="entry name" value="PEP_CTERM"/>
    <property type="match status" value="1"/>
</dbReference>
<evidence type="ECO:0000313" key="4">
    <source>
        <dbReference type="Proteomes" id="UP001225316"/>
    </source>
</evidence>
<gene>
    <name evidence="3" type="ORF">QEH52_19900</name>
</gene>
<dbReference type="EMBL" id="JARXHW010000171">
    <property type="protein sequence ID" value="MDQ8209793.1"/>
    <property type="molecule type" value="Genomic_DNA"/>
</dbReference>
<keyword evidence="1" id="KW-0732">Signal</keyword>
<dbReference type="Pfam" id="PF07589">
    <property type="entry name" value="PEP-CTERM"/>
    <property type="match status" value="1"/>
</dbReference>
<proteinExistence type="predicted"/>